<comment type="caution">
    <text evidence="3">The sequence shown here is derived from an EMBL/GenBank/DDBJ whole genome shotgun (WGS) entry which is preliminary data.</text>
</comment>
<organism evidence="3 4">
    <name type="scientific">Diabrotica balteata</name>
    <name type="common">Banded cucumber beetle</name>
    <dbReference type="NCBI Taxonomy" id="107213"/>
    <lineage>
        <taxon>Eukaryota</taxon>
        <taxon>Metazoa</taxon>
        <taxon>Ecdysozoa</taxon>
        <taxon>Arthropoda</taxon>
        <taxon>Hexapoda</taxon>
        <taxon>Insecta</taxon>
        <taxon>Pterygota</taxon>
        <taxon>Neoptera</taxon>
        <taxon>Endopterygota</taxon>
        <taxon>Coleoptera</taxon>
        <taxon>Polyphaga</taxon>
        <taxon>Cucujiformia</taxon>
        <taxon>Chrysomeloidea</taxon>
        <taxon>Chrysomelidae</taxon>
        <taxon>Galerucinae</taxon>
        <taxon>Diabroticina</taxon>
        <taxon>Diabroticites</taxon>
        <taxon>Diabrotica</taxon>
    </lineage>
</organism>
<feature type="coiled-coil region" evidence="1">
    <location>
        <begin position="641"/>
        <end position="689"/>
    </location>
</feature>
<accession>A0A9P0DR70</accession>
<dbReference type="PANTHER" id="PTHR10773">
    <property type="entry name" value="DNA-DIRECTED RNA POLYMERASES I, II, AND III SUBUNIT RPABC2"/>
    <property type="match status" value="1"/>
</dbReference>
<dbReference type="EMBL" id="CAKJVB030000024">
    <property type="protein sequence ID" value="CAH1225638.1"/>
    <property type="molecule type" value="Genomic_DNA"/>
</dbReference>
<dbReference type="AlphaFoldDB" id="A0A9P0DR70"/>
<reference evidence="3" key="1">
    <citation type="submission" date="2022-01" db="EMBL/GenBank/DDBJ databases">
        <authorList>
            <person name="King R."/>
        </authorList>
    </citation>
    <scope>NUCLEOTIDE SEQUENCE</scope>
</reference>
<name>A0A9P0DR70_DIABA</name>
<keyword evidence="4" id="KW-1185">Reference proteome</keyword>
<gene>
    <name evidence="3" type="ORF">DIABBA_LOCUS111</name>
</gene>
<evidence type="ECO:0000256" key="1">
    <source>
        <dbReference type="SAM" id="Coils"/>
    </source>
</evidence>
<dbReference type="Proteomes" id="UP001153709">
    <property type="component" value="Unassembled WGS sequence"/>
</dbReference>
<sequence length="712" mass="82802">MSRASKILKLADEINGIAQTSGKEYIVKNVGSDNETPRTENLSYNDTELTELLNYYDRNIVVALEKPNNNDLDFTRDIPEDIFSDERMDLNENPENFSATGDVSHIEYQWNEDAISDDSDFFEPLVPYSDRSDSDSYDVPEKSKKRKKRFQVNKRPGILKKNESRRKMGKSYFGRQKINGKWNYDMEKTPRELKERCCCKTKANGLLKCNKISEEERNVIFKYFWNLSWGEKKVFVDNTVKSTAINRPRDRKDPEKSKRKQSLMYYLRSNDTDIRVCRKMYVNTTVADKTIAQPGYSEAELVTHGSYETIEKATYAELINVISSSSSIDSANENIMEMGQSEQRIKEKSSVQSSQQAMYTVTTVNDKNIAQKEYAELGLHIQKPDELNELTEYADIIHVFRSSHSEGVFENFTENLYSASETDIQKHDESNAQYTEPNNIANDGITNSDLPTENFSRKRQRNPEKWKRNAKKKLRMAGSKYETRAKVRIKTVQVVDCKCHYKCTTNINRKIREQLLADYLTLETERGRWSFIGKQVTSVPVKRRYMGDNNRRKRTLEYSISINGTNHRVCKKFFLGTYDISEKKVRTSVEKLAPTGVTKIDHRSKKEPPNKKSDEVKNLIRDHIKSLPVVASHYIGSKAEMKEIKQEQKKCLTEIQDLKKENTQIRKENQEIKKDLIQALDRIDRLENKKRRNNVVIQGLPIETNNVELRLK</sequence>
<evidence type="ECO:0000256" key="2">
    <source>
        <dbReference type="SAM" id="MobiDB-lite"/>
    </source>
</evidence>
<dbReference type="OrthoDB" id="6780873at2759"/>
<proteinExistence type="predicted"/>
<evidence type="ECO:0000313" key="3">
    <source>
        <dbReference type="EMBL" id="CAH1225638.1"/>
    </source>
</evidence>
<evidence type="ECO:0000313" key="4">
    <source>
        <dbReference type="Proteomes" id="UP001153709"/>
    </source>
</evidence>
<feature type="compositionally biased region" description="Basic and acidic residues" evidence="2">
    <location>
        <begin position="130"/>
        <end position="142"/>
    </location>
</feature>
<keyword evidence="1" id="KW-0175">Coiled coil</keyword>
<protein>
    <submittedName>
        <fullName evidence="3">Uncharacterized protein</fullName>
    </submittedName>
</protein>
<dbReference type="PANTHER" id="PTHR10773:SF19">
    <property type="match status" value="1"/>
</dbReference>
<feature type="region of interest" description="Disordered" evidence="2">
    <location>
        <begin position="434"/>
        <end position="472"/>
    </location>
</feature>
<feature type="compositionally biased region" description="Polar residues" evidence="2">
    <location>
        <begin position="434"/>
        <end position="454"/>
    </location>
</feature>
<feature type="region of interest" description="Disordered" evidence="2">
    <location>
        <begin position="130"/>
        <end position="161"/>
    </location>
</feature>
<feature type="compositionally biased region" description="Basic residues" evidence="2">
    <location>
        <begin position="143"/>
        <end position="152"/>
    </location>
</feature>